<evidence type="ECO:0000259" key="1">
    <source>
        <dbReference type="Pfam" id="PF19576"/>
    </source>
</evidence>
<reference evidence="2" key="2">
    <citation type="submission" date="2023-01" db="EMBL/GenBank/DDBJ databases">
        <title>Draft genome sequence of Portibacter lacus strain NBRC 108769.</title>
        <authorList>
            <person name="Sun Q."/>
            <person name="Mori K."/>
        </authorList>
    </citation>
    <scope>NUCLEOTIDE SEQUENCE</scope>
    <source>
        <strain evidence="2">NBRC 108769</strain>
    </source>
</reference>
<dbReference type="Pfam" id="PF19576">
    <property type="entry name" value="Acyltransf_2"/>
    <property type="match status" value="1"/>
</dbReference>
<proteinExistence type="predicted"/>
<organism evidence="2 3">
    <name type="scientific">Portibacter lacus</name>
    <dbReference type="NCBI Taxonomy" id="1099794"/>
    <lineage>
        <taxon>Bacteria</taxon>
        <taxon>Pseudomonadati</taxon>
        <taxon>Bacteroidota</taxon>
        <taxon>Saprospiria</taxon>
        <taxon>Saprospirales</taxon>
        <taxon>Haliscomenobacteraceae</taxon>
        <taxon>Portibacter</taxon>
    </lineage>
</organism>
<accession>A0AA37WC70</accession>
<keyword evidence="3" id="KW-1185">Reference proteome</keyword>
<dbReference type="EMBL" id="BSOH01000001">
    <property type="protein sequence ID" value="GLR15793.1"/>
    <property type="molecule type" value="Genomic_DNA"/>
</dbReference>
<dbReference type="InterPro" id="IPR045746">
    <property type="entry name" value="ACT14924-like_Acyltransf_dom"/>
</dbReference>
<reference evidence="2" key="1">
    <citation type="journal article" date="2014" name="Int. J. Syst. Evol. Microbiol.">
        <title>Complete genome sequence of Corynebacterium casei LMG S-19264T (=DSM 44701T), isolated from a smear-ripened cheese.</title>
        <authorList>
            <consortium name="US DOE Joint Genome Institute (JGI-PGF)"/>
            <person name="Walter F."/>
            <person name="Albersmeier A."/>
            <person name="Kalinowski J."/>
            <person name="Ruckert C."/>
        </authorList>
    </citation>
    <scope>NUCLEOTIDE SEQUENCE</scope>
    <source>
        <strain evidence="2">NBRC 108769</strain>
    </source>
</reference>
<gene>
    <name evidence="2" type="ORF">GCM10007940_04080</name>
</gene>
<feature type="domain" description="Putative acyltransferase ACT14924-like acyltransferase" evidence="1">
    <location>
        <begin position="17"/>
        <end position="187"/>
    </location>
</feature>
<name>A0AA37WC70_9BACT</name>
<dbReference type="AlphaFoldDB" id="A0AA37WC70"/>
<dbReference type="SUPFAM" id="SSF69593">
    <property type="entry name" value="Glycerol-3-phosphate (1)-acyltransferase"/>
    <property type="match status" value="1"/>
</dbReference>
<evidence type="ECO:0000313" key="2">
    <source>
        <dbReference type="EMBL" id="GLR15793.1"/>
    </source>
</evidence>
<dbReference type="Proteomes" id="UP001156666">
    <property type="component" value="Unassembled WGS sequence"/>
</dbReference>
<sequence>MADTLLKILPLGVAKANKMIKKHGNLKDHEFINEVINDLGHELDVVGVDNIPASGPVTLVANHPGGADVVATISAIAKKRSDFVILANELICVEPVVGIVLPVNTMSKSNKLDMSAVHQAYKDGKVVVFYAAGKNSRYNEDGELKDRKWRPTFIDFAVQYHTPISVLKIGGSNADIFYKVSRFRENNKRFKKIPLENIFQLRELVRPKPYPIKLQFSEALSPELIKEKLKGGELKDKRALADELYEFLYQMDDDHFKFQG</sequence>
<protein>
    <recommendedName>
        <fullName evidence="1">Putative acyltransferase ACT14924-like acyltransferase domain-containing protein</fullName>
    </recommendedName>
</protein>
<evidence type="ECO:0000313" key="3">
    <source>
        <dbReference type="Proteomes" id="UP001156666"/>
    </source>
</evidence>
<comment type="caution">
    <text evidence="2">The sequence shown here is derived from an EMBL/GenBank/DDBJ whole genome shotgun (WGS) entry which is preliminary data.</text>
</comment>